<dbReference type="GO" id="GO:0055085">
    <property type="term" value="P:transmembrane transport"/>
    <property type="evidence" value="ECO:0007669"/>
    <property type="project" value="InterPro"/>
</dbReference>
<feature type="domain" description="ABC transmembrane type-1" evidence="8">
    <location>
        <begin position="59"/>
        <end position="247"/>
    </location>
</feature>
<feature type="transmembrane region" description="Helical" evidence="7">
    <location>
        <begin position="174"/>
        <end position="199"/>
    </location>
</feature>
<organism evidence="9 10">
    <name type="scientific">Bauldia litoralis</name>
    <dbReference type="NCBI Taxonomy" id="665467"/>
    <lineage>
        <taxon>Bacteria</taxon>
        <taxon>Pseudomonadati</taxon>
        <taxon>Pseudomonadota</taxon>
        <taxon>Alphaproteobacteria</taxon>
        <taxon>Hyphomicrobiales</taxon>
        <taxon>Kaistiaceae</taxon>
        <taxon>Bauldia</taxon>
    </lineage>
</organism>
<dbReference type="RefSeq" id="WP_244521193.1">
    <property type="nucleotide sequence ID" value="NZ_FMXQ01000003.1"/>
</dbReference>
<keyword evidence="4 7" id="KW-0812">Transmembrane</keyword>
<feature type="transmembrane region" description="Helical" evidence="7">
    <location>
        <begin position="333"/>
        <end position="356"/>
    </location>
</feature>
<gene>
    <name evidence="9" type="ORF">SAMN02982931_01827</name>
</gene>
<evidence type="ECO:0000313" key="10">
    <source>
        <dbReference type="Proteomes" id="UP000199071"/>
    </source>
</evidence>
<keyword evidence="5 7" id="KW-1133">Transmembrane helix</keyword>
<dbReference type="PANTHER" id="PTHR30151">
    <property type="entry name" value="ALKANE SULFONATE ABC TRANSPORTER-RELATED, MEMBRANE SUBUNIT"/>
    <property type="match status" value="1"/>
</dbReference>
<keyword evidence="2 7" id="KW-0813">Transport</keyword>
<feature type="transmembrane region" description="Helical" evidence="7">
    <location>
        <begin position="390"/>
        <end position="410"/>
    </location>
</feature>
<proteinExistence type="inferred from homology"/>
<dbReference type="PANTHER" id="PTHR30151:SF20">
    <property type="entry name" value="ABC TRANSPORTER PERMEASE PROTEIN HI_0355-RELATED"/>
    <property type="match status" value="1"/>
</dbReference>
<feature type="transmembrane region" description="Helical" evidence="7">
    <location>
        <begin position="274"/>
        <end position="302"/>
    </location>
</feature>
<feature type="transmembrane region" description="Helical" evidence="7">
    <location>
        <begin position="124"/>
        <end position="146"/>
    </location>
</feature>
<feature type="domain" description="ABC transmembrane type-1" evidence="8">
    <location>
        <begin position="325"/>
        <end position="509"/>
    </location>
</feature>
<evidence type="ECO:0000313" key="9">
    <source>
        <dbReference type="EMBL" id="SDB23832.1"/>
    </source>
</evidence>
<comment type="subcellular location">
    <subcellularLocation>
        <location evidence="1 7">Cell membrane</location>
        <topology evidence="1 7">Multi-pass membrane protein</topology>
    </subcellularLocation>
</comment>
<dbReference type="SUPFAM" id="SSF161098">
    <property type="entry name" value="MetI-like"/>
    <property type="match status" value="2"/>
</dbReference>
<keyword evidence="6 7" id="KW-0472">Membrane</keyword>
<feature type="transmembrane region" description="Helical" evidence="7">
    <location>
        <begin position="490"/>
        <end position="512"/>
    </location>
</feature>
<dbReference type="STRING" id="665467.SAMN02982931_01827"/>
<keyword evidence="3" id="KW-1003">Cell membrane</keyword>
<evidence type="ECO:0000259" key="8">
    <source>
        <dbReference type="PROSITE" id="PS50928"/>
    </source>
</evidence>
<reference evidence="9 10" key="1">
    <citation type="submission" date="2016-10" db="EMBL/GenBank/DDBJ databases">
        <authorList>
            <person name="de Groot N.N."/>
        </authorList>
    </citation>
    <scope>NUCLEOTIDE SEQUENCE [LARGE SCALE GENOMIC DNA]</scope>
    <source>
        <strain evidence="9 10">ATCC 35022</strain>
    </source>
</reference>
<comment type="similarity">
    <text evidence="7">Belongs to the binding-protein-dependent transport system permease family.</text>
</comment>
<evidence type="ECO:0000256" key="7">
    <source>
        <dbReference type="RuleBase" id="RU363032"/>
    </source>
</evidence>
<protein>
    <submittedName>
        <fullName evidence="9">ABC-type nitrate/sulfonate/bicarbonate transport system, permease component</fullName>
    </submittedName>
</protein>
<dbReference type="InterPro" id="IPR035906">
    <property type="entry name" value="MetI-like_sf"/>
</dbReference>
<sequence>MTRLRRLLDRHATALTLAVIVILWEIAGRFQLVASGALPAPSDVLIRMWEDQADYWPHVAATVRTAFLGFVGGNVIAILAAILFVRWPLTERLSRGVNIAIFALPPIAIVPVLVLALPGEWPRLTLAAIAVYFPTMTAMVVGLTEVDPRSVELMRAYGGGEGAVMRWVRLRASLPALLGGLRVAAPNAVLGAILAEFGSGSRWGLGTYLLGSLGRADPARLWGIGLAATAIAGLAYALAALAASRVTDASRAVTIAAGATPASEPIGRSGGHRVAIAVVALVLPFAIWWGLLALSGLSPIIAKTPLGVFDYLFLPPTAANAQARLLSALAETLPIMVVGMAAGLGFAFLLAVAGAVRPGIVRALMPIALVTQTMPLVALTPLLVLIFGRGVAVTVAITVSVTFFPAYVTLAQGLSMVPKAAFDLVRAYGASGWRALRMVALPASLPWLFAAARLAVPRALLGVMIAEWLATGRGLGNLLNQSRGYLDYGMIWTVALVSVLVSVILYQLAVGLERLATARR</sequence>
<evidence type="ECO:0000256" key="6">
    <source>
        <dbReference type="ARBA" id="ARBA00023136"/>
    </source>
</evidence>
<keyword evidence="10" id="KW-1185">Reference proteome</keyword>
<dbReference type="PROSITE" id="PS50928">
    <property type="entry name" value="ABC_TM1"/>
    <property type="match status" value="2"/>
</dbReference>
<feature type="transmembrane region" description="Helical" evidence="7">
    <location>
        <begin position="97"/>
        <end position="118"/>
    </location>
</feature>
<name>A0A1G6BTB2_9HYPH</name>
<dbReference type="InterPro" id="IPR000515">
    <property type="entry name" value="MetI-like"/>
</dbReference>
<evidence type="ECO:0000256" key="3">
    <source>
        <dbReference type="ARBA" id="ARBA00022475"/>
    </source>
</evidence>
<dbReference type="Proteomes" id="UP000199071">
    <property type="component" value="Unassembled WGS sequence"/>
</dbReference>
<accession>A0A1G6BTB2</accession>
<dbReference type="Gene3D" id="1.10.3720.10">
    <property type="entry name" value="MetI-like"/>
    <property type="match status" value="2"/>
</dbReference>
<dbReference type="EMBL" id="FMXQ01000003">
    <property type="protein sequence ID" value="SDB23832.1"/>
    <property type="molecule type" value="Genomic_DNA"/>
</dbReference>
<dbReference type="Pfam" id="PF00528">
    <property type="entry name" value="BPD_transp_1"/>
    <property type="match status" value="2"/>
</dbReference>
<dbReference type="CDD" id="cd06261">
    <property type="entry name" value="TM_PBP2"/>
    <property type="match status" value="1"/>
</dbReference>
<evidence type="ECO:0000256" key="1">
    <source>
        <dbReference type="ARBA" id="ARBA00004651"/>
    </source>
</evidence>
<evidence type="ECO:0000256" key="2">
    <source>
        <dbReference type="ARBA" id="ARBA00022448"/>
    </source>
</evidence>
<feature type="transmembrane region" description="Helical" evidence="7">
    <location>
        <begin position="66"/>
        <end position="85"/>
    </location>
</feature>
<feature type="transmembrane region" description="Helical" evidence="7">
    <location>
        <begin position="363"/>
        <end position="384"/>
    </location>
</feature>
<dbReference type="GO" id="GO:0005886">
    <property type="term" value="C:plasma membrane"/>
    <property type="evidence" value="ECO:0007669"/>
    <property type="project" value="UniProtKB-SubCell"/>
</dbReference>
<evidence type="ECO:0000256" key="5">
    <source>
        <dbReference type="ARBA" id="ARBA00022989"/>
    </source>
</evidence>
<dbReference type="AlphaFoldDB" id="A0A1G6BTB2"/>
<evidence type="ECO:0000256" key="4">
    <source>
        <dbReference type="ARBA" id="ARBA00022692"/>
    </source>
</evidence>
<feature type="transmembrane region" description="Helical" evidence="7">
    <location>
        <begin position="219"/>
        <end position="241"/>
    </location>
</feature>